<evidence type="ECO:0000256" key="3">
    <source>
        <dbReference type="ARBA" id="ARBA00022729"/>
    </source>
</evidence>
<organism evidence="4">
    <name type="scientific">marine sediment metagenome</name>
    <dbReference type="NCBI Taxonomy" id="412755"/>
    <lineage>
        <taxon>unclassified sequences</taxon>
        <taxon>metagenomes</taxon>
        <taxon>ecological metagenomes</taxon>
    </lineage>
</organism>
<comment type="caution">
    <text evidence="4">The sequence shown here is derived from an EMBL/GenBank/DDBJ whole genome shotgun (WGS) entry which is preliminary data.</text>
</comment>
<reference evidence="4" key="1">
    <citation type="journal article" date="2014" name="Front. Microbiol.">
        <title>High frequency of phylogenetically diverse reductive dehalogenase-homologous genes in deep subseafloor sedimentary metagenomes.</title>
        <authorList>
            <person name="Kawai M."/>
            <person name="Futagami T."/>
            <person name="Toyoda A."/>
            <person name="Takaki Y."/>
            <person name="Nishi S."/>
            <person name="Hori S."/>
            <person name="Arai W."/>
            <person name="Tsubouchi T."/>
            <person name="Morono Y."/>
            <person name="Uchiyama I."/>
            <person name="Ito T."/>
            <person name="Fujiyama A."/>
            <person name="Inagaki F."/>
            <person name="Takami H."/>
        </authorList>
    </citation>
    <scope>NUCLEOTIDE SEQUENCE</scope>
    <source>
        <strain evidence="4">Expedition CK06-06</strain>
    </source>
</reference>
<dbReference type="GO" id="GO:0055085">
    <property type="term" value="P:transmembrane transport"/>
    <property type="evidence" value="ECO:0007669"/>
    <property type="project" value="InterPro"/>
</dbReference>
<feature type="non-terminal residue" evidence="4">
    <location>
        <position position="1"/>
    </location>
</feature>
<gene>
    <name evidence="4" type="ORF">S12H4_40325</name>
</gene>
<dbReference type="InterPro" id="IPR038404">
    <property type="entry name" value="TRAP_DctP_sf"/>
</dbReference>
<name>X1TX54_9ZZZZ</name>
<sequence>LNYIIVSKDKPIRAPDDLKGIKVGGTGIKGELISHCDGVPVSLPPPETYMNLKTGVVDAVYLSLSQAAVYKIWEVGQYFLDYGAGGQTGMPIIMNWDSWNALPADIQEIMMELTPEVRVRNSEILVNTADAARQSAKEAGRTLITPTADEVKLWQEASEPLWDA</sequence>
<accession>X1TX54</accession>
<dbReference type="InterPro" id="IPR018389">
    <property type="entry name" value="DctP_fam"/>
</dbReference>
<evidence type="ECO:0000256" key="2">
    <source>
        <dbReference type="ARBA" id="ARBA00022448"/>
    </source>
</evidence>
<evidence type="ECO:0008006" key="5">
    <source>
        <dbReference type="Google" id="ProtNLM"/>
    </source>
</evidence>
<evidence type="ECO:0000313" key="4">
    <source>
        <dbReference type="EMBL" id="GAI92150.1"/>
    </source>
</evidence>
<dbReference type="PANTHER" id="PTHR33376">
    <property type="match status" value="1"/>
</dbReference>
<dbReference type="EMBL" id="BARW01024460">
    <property type="protein sequence ID" value="GAI92150.1"/>
    <property type="molecule type" value="Genomic_DNA"/>
</dbReference>
<comment type="similarity">
    <text evidence="1">Belongs to the bacterial solute-binding protein 7 family.</text>
</comment>
<dbReference type="Gene3D" id="3.40.190.170">
    <property type="entry name" value="Bacterial extracellular solute-binding protein, family 7"/>
    <property type="match status" value="1"/>
</dbReference>
<keyword evidence="2" id="KW-0813">Transport</keyword>
<evidence type="ECO:0000256" key="1">
    <source>
        <dbReference type="ARBA" id="ARBA00009023"/>
    </source>
</evidence>
<proteinExistence type="inferred from homology"/>
<dbReference type="PANTHER" id="PTHR33376:SF7">
    <property type="entry name" value="C4-DICARBOXYLATE-BINDING PROTEIN DCTB"/>
    <property type="match status" value="1"/>
</dbReference>
<dbReference type="AlphaFoldDB" id="X1TX54"/>
<dbReference type="Pfam" id="PF03480">
    <property type="entry name" value="DctP"/>
    <property type="match status" value="1"/>
</dbReference>
<keyword evidence="3" id="KW-0732">Signal</keyword>
<dbReference type="NCBIfam" id="NF037995">
    <property type="entry name" value="TRAP_S1"/>
    <property type="match status" value="1"/>
</dbReference>
<protein>
    <recommendedName>
        <fullName evidence="5">SsuA/THI5-like domain-containing protein</fullName>
    </recommendedName>
</protein>
<dbReference type="SUPFAM" id="SSF53850">
    <property type="entry name" value="Periplasmic binding protein-like II"/>
    <property type="match status" value="1"/>
</dbReference>